<reference evidence="1" key="1">
    <citation type="submission" date="2023-10" db="EMBL/GenBank/DDBJ databases">
        <title>Genome assemblies of two species of porcelain crab, Petrolisthes cinctipes and Petrolisthes manimaculis (Anomura: Porcellanidae).</title>
        <authorList>
            <person name="Angst P."/>
        </authorList>
    </citation>
    <scope>NUCLEOTIDE SEQUENCE</scope>
    <source>
        <strain evidence="1">PB745_01</strain>
        <tissue evidence="1">Gill</tissue>
    </source>
</reference>
<dbReference type="InterPro" id="IPR027417">
    <property type="entry name" value="P-loop_NTPase"/>
</dbReference>
<proteinExistence type="predicted"/>
<dbReference type="Gene3D" id="3.40.50.300">
    <property type="entry name" value="P-loop containing nucleotide triphosphate hydrolases"/>
    <property type="match status" value="1"/>
</dbReference>
<comment type="caution">
    <text evidence="1">The sequence shown here is derived from an EMBL/GenBank/DDBJ whole genome shotgun (WGS) entry which is preliminary data.</text>
</comment>
<dbReference type="AlphaFoldDB" id="A0AAE1KIT2"/>
<dbReference type="Proteomes" id="UP001286313">
    <property type="component" value="Unassembled WGS sequence"/>
</dbReference>
<dbReference type="SUPFAM" id="SSF52540">
    <property type="entry name" value="P-loop containing nucleoside triphosphate hydrolases"/>
    <property type="match status" value="1"/>
</dbReference>
<name>A0AAE1KIT2_PETCI</name>
<protein>
    <submittedName>
        <fullName evidence="1">Uncharacterized protein</fullName>
    </submittedName>
</protein>
<dbReference type="GO" id="GO:0006790">
    <property type="term" value="P:sulfur compound metabolic process"/>
    <property type="evidence" value="ECO:0007669"/>
    <property type="project" value="TreeGrafter"/>
</dbReference>
<accession>A0AAE1KIT2</accession>
<evidence type="ECO:0000313" key="2">
    <source>
        <dbReference type="Proteomes" id="UP001286313"/>
    </source>
</evidence>
<gene>
    <name evidence="1" type="ORF">Pcinc_021154</name>
</gene>
<dbReference type="PANTHER" id="PTHR10704">
    <property type="entry name" value="CARBOHYDRATE SULFOTRANSFERASE"/>
    <property type="match status" value="1"/>
</dbReference>
<dbReference type="GO" id="GO:0001517">
    <property type="term" value="F:N-acetylglucosamine 6-O-sulfotransferase activity"/>
    <property type="evidence" value="ECO:0007669"/>
    <property type="project" value="TreeGrafter"/>
</dbReference>
<dbReference type="EMBL" id="JAWQEG010002175">
    <property type="protein sequence ID" value="KAK3873863.1"/>
    <property type="molecule type" value="Genomic_DNA"/>
</dbReference>
<dbReference type="PANTHER" id="PTHR10704:SF44">
    <property type="entry name" value="LD35051P-RELATED"/>
    <property type="match status" value="1"/>
</dbReference>
<sequence length="166" mass="19512">MHYLEQHLERLTAPNVISDLHSFFTCNISEAMKKETLDPWPSMVLLMKMKRRFGYKYGNKSLIESCEDRPVKVIKTIRTRVSWLKPLLNSLQDLKVIHLLRDPRATIPSGIKQGWFSINASKELCDYVKEDLHYGEQLQNHYPERLVVYARMYSHNQISTDTFLPS</sequence>
<dbReference type="InterPro" id="IPR051135">
    <property type="entry name" value="Gal/GlcNAc/GalNAc_ST"/>
</dbReference>
<organism evidence="1 2">
    <name type="scientific">Petrolisthes cinctipes</name>
    <name type="common">Flat porcelain crab</name>
    <dbReference type="NCBI Taxonomy" id="88211"/>
    <lineage>
        <taxon>Eukaryota</taxon>
        <taxon>Metazoa</taxon>
        <taxon>Ecdysozoa</taxon>
        <taxon>Arthropoda</taxon>
        <taxon>Crustacea</taxon>
        <taxon>Multicrustacea</taxon>
        <taxon>Malacostraca</taxon>
        <taxon>Eumalacostraca</taxon>
        <taxon>Eucarida</taxon>
        <taxon>Decapoda</taxon>
        <taxon>Pleocyemata</taxon>
        <taxon>Anomura</taxon>
        <taxon>Galatheoidea</taxon>
        <taxon>Porcellanidae</taxon>
        <taxon>Petrolisthes</taxon>
    </lineage>
</organism>
<evidence type="ECO:0000313" key="1">
    <source>
        <dbReference type="EMBL" id="KAK3873863.1"/>
    </source>
</evidence>
<keyword evidence="2" id="KW-1185">Reference proteome</keyword>
<dbReference type="GO" id="GO:0006044">
    <property type="term" value="P:N-acetylglucosamine metabolic process"/>
    <property type="evidence" value="ECO:0007669"/>
    <property type="project" value="TreeGrafter"/>
</dbReference>